<dbReference type="AlphaFoldDB" id="A0A1X7LCZ6"/>
<evidence type="ECO:0000256" key="1">
    <source>
        <dbReference type="ARBA" id="ARBA00023015"/>
    </source>
</evidence>
<name>A0A1X7LCZ6_9BACL</name>
<dbReference type="InterPro" id="IPR000524">
    <property type="entry name" value="Tscrpt_reg_HTH_GntR"/>
</dbReference>
<evidence type="ECO:0000313" key="6">
    <source>
        <dbReference type="Proteomes" id="UP000193834"/>
    </source>
</evidence>
<dbReference type="InterPro" id="IPR036390">
    <property type="entry name" value="WH_DNA-bd_sf"/>
</dbReference>
<keyword evidence="6" id="KW-1185">Reference proteome</keyword>
<keyword evidence="2" id="KW-0238">DNA-binding</keyword>
<dbReference type="PANTHER" id="PTHR38445">
    <property type="entry name" value="HTH-TYPE TRANSCRIPTIONAL REPRESSOR YTRA"/>
    <property type="match status" value="1"/>
</dbReference>
<dbReference type="CDD" id="cd07377">
    <property type="entry name" value="WHTH_GntR"/>
    <property type="match status" value="1"/>
</dbReference>
<accession>A0A1X7LCZ6</accession>
<dbReference type="GO" id="GO:0003700">
    <property type="term" value="F:DNA-binding transcription factor activity"/>
    <property type="evidence" value="ECO:0007669"/>
    <property type="project" value="InterPro"/>
</dbReference>
<dbReference type="Pfam" id="PF00392">
    <property type="entry name" value="GntR"/>
    <property type="match status" value="1"/>
</dbReference>
<dbReference type="GO" id="GO:0003677">
    <property type="term" value="F:DNA binding"/>
    <property type="evidence" value="ECO:0007669"/>
    <property type="project" value="UniProtKB-KW"/>
</dbReference>
<dbReference type="STRING" id="1852522.SAMN06295960_3261"/>
<dbReference type="EMBL" id="FXAZ01000004">
    <property type="protein sequence ID" value="SMG51417.1"/>
    <property type="molecule type" value="Genomic_DNA"/>
</dbReference>
<dbReference type="Proteomes" id="UP000193834">
    <property type="component" value="Unassembled WGS sequence"/>
</dbReference>
<gene>
    <name evidence="5" type="ORF">SAMN06295960_3261</name>
</gene>
<keyword evidence="3" id="KW-0804">Transcription</keyword>
<dbReference type="PROSITE" id="PS50949">
    <property type="entry name" value="HTH_GNTR"/>
    <property type="match status" value="1"/>
</dbReference>
<feature type="domain" description="HTH gntR-type" evidence="4">
    <location>
        <begin position="10"/>
        <end position="78"/>
    </location>
</feature>
<dbReference type="OrthoDB" id="362473at2"/>
<dbReference type="SUPFAM" id="SSF46785">
    <property type="entry name" value="Winged helix' DNA-binding domain"/>
    <property type="match status" value="1"/>
</dbReference>
<evidence type="ECO:0000256" key="2">
    <source>
        <dbReference type="ARBA" id="ARBA00023125"/>
    </source>
</evidence>
<evidence type="ECO:0000259" key="4">
    <source>
        <dbReference type="PROSITE" id="PS50949"/>
    </source>
</evidence>
<protein>
    <submittedName>
        <fullName evidence="5">Transcriptional regulator, GntR family</fullName>
    </submittedName>
</protein>
<proteinExistence type="predicted"/>
<dbReference type="RefSeq" id="WP_085495801.1">
    <property type="nucleotide sequence ID" value="NZ_FXAZ01000004.1"/>
</dbReference>
<organism evidence="5 6">
    <name type="scientific">Paenibacillus aquistagni</name>
    <dbReference type="NCBI Taxonomy" id="1852522"/>
    <lineage>
        <taxon>Bacteria</taxon>
        <taxon>Bacillati</taxon>
        <taxon>Bacillota</taxon>
        <taxon>Bacilli</taxon>
        <taxon>Bacillales</taxon>
        <taxon>Paenibacillaceae</taxon>
        <taxon>Paenibacillus</taxon>
    </lineage>
</organism>
<dbReference type="InterPro" id="IPR036388">
    <property type="entry name" value="WH-like_DNA-bd_sf"/>
</dbReference>
<evidence type="ECO:0000313" key="5">
    <source>
        <dbReference type="EMBL" id="SMG51417.1"/>
    </source>
</evidence>
<evidence type="ECO:0000256" key="3">
    <source>
        <dbReference type="ARBA" id="ARBA00023163"/>
    </source>
</evidence>
<sequence>MIRLQEHSASPIYEQIVEQLKALVAKGAMKAGDKVPSVRELSSMLLINPNTVSKAYQELERQGVIQTVRGKGTFVSSNEAPRMAAERLEALQREIRRLAVEAKSLGLSEQQWEERIRMESRTLWGDERAAD</sequence>
<dbReference type="SMART" id="SM00345">
    <property type="entry name" value="HTH_GNTR"/>
    <property type="match status" value="1"/>
</dbReference>
<dbReference type="PANTHER" id="PTHR38445:SF9">
    <property type="entry name" value="HTH-TYPE TRANSCRIPTIONAL REPRESSOR YTRA"/>
    <property type="match status" value="1"/>
</dbReference>
<reference evidence="5 6" key="1">
    <citation type="submission" date="2017-04" db="EMBL/GenBank/DDBJ databases">
        <authorList>
            <person name="Afonso C.L."/>
            <person name="Miller P.J."/>
            <person name="Scott M.A."/>
            <person name="Spackman E."/>
            <person name="Goraichik I."/>
            <person name="Dimitrov K.M."/>
            <person name="Suarez D.L."/>
            <person name="Swayne D.E."/>
        </authorList>
    </citation>
    <scope>NUCLEOTIDE SEQUENCE [LARGE SCALE GENOMIC DNA]</scope>
    <source>
        <strain evidence="5 6">11</strain>
    </source>
</reference>
<dbReference type="Gene3D" id="1.10.10.10">
    <property type="entry name" value="Winged helix-like DNA-binding domain superfamily/Winged helix DNA-binding domain"/>
    <property type="match status" value="1"/>
</dbReference>
<keyword evidence="1" id="KW-0805">Transcription regulation</keyword>